<dbReference type="AlphaFoldDB" id="A0A922E5Z8"/>
<reference evidence="2" key="1">
    <citation type="submission" date="2021-01" db="EMBL/GenBank/DDBJ databases">
        <authorList>
            <person name="Lovell J.T."/>
            <person name="Bentley N."/>
            <person name="Bhattarai G."/>
            <person name="Jenkins J.W."/>
            <person name="Sreedasyam A."/>
            <person name="Alarcon Y."/>
            <person name="Bock C."/>
            <person name="Boston L."/>
            <person name="Carlson J."/>
            <person name="Cervantes K."/>
            <person name="Clermont K."/>
            <person name="Krom N."/>
            <person name="Kubenka K."/>
            <person name="Mamidi S."/>
            <person name="Mattison C."/>
            <person name="Monteros M."/>
            <person name="Pisani C."/>
            <person name="Plott C."/>
            <person name="Rajasekar S."/>
            <person name="Rhein H.S."/>
            <person name="Rohla C."/>
            <person name="Song M."/>
            <person name="Hilaire R.S."/>
            <person name="Shu S."/>
            <person name="Wells L."/>
            <person name="Wang X."/>
            <person name="Webber J."/>
            <person name="Heerema R.J."/>
            <person name="Klein P."/>
            <person name="Conner P."/>
            <person name="Grauke L."/>
            <person name="Grimwood J."/>
            <person name="Schmutz J."/>
            <person name="Randall J.J."/>
        </authorList>
    </citation>
    <scope>NUCLEOTIDE SEQUENCE</scope>
    <source>
        <tissue evidence="2">Leaf</tissue>
    </source>
</reference>
<feature type="compositionally biased region" description="Acidic residues" evidence="1">
    <location>
        <begin position="71"/>
        <end position="86"/>
    </location>
</feature>
<evidence type="ECO:0000313" key="2">
    <source>
        <dbReference type="EMBL" id="KAG6696401.1"/>
    </source>
</evidence>
<name>A0A922E5Z8_CARIL</name>
<dbReference type="EMBL" id="CM031833">
    <property type="protein sequence ID" value="KAG6696401.1"/>
    <property type="molecule type" value="Genomic_DNA"/>
</dbReference>
<evidence type="ECO:0000313" key="3">
    <source>
        <dbReference type="Proteomes" id="UP000811246"/>
    </source>
</evidence>
<accession>A0A922E5Z8</accession>
<dbReference type="Proteomes" id="UP000811246">
    <property type="component" value="Chromosome 9"/>
</dbReference>
<sequence length="113" mass="12594">MYDVPTTPLETEDDDYEQNLNFEAFQENEPLYMVAEPENGSDGISSPLHRTNVEPIDIAADTIFQQGISLPDDEDFIDDELNENDDYQSGSSEDLVTDSGNSSENGDVRLPVM</sequence>
<feature type="region of interest" description="Disordered" evidence="1">
    <location>
        <begin position="69"/>
        <end position="113"/>
    </location>
</feature>
<gene>
    <name evidence="2" type="ORF">I3842_09G146700</name>
</gene>
<comment type="caution">
    <text evidence="2">The sequence shown here is derived from an EMBL/GenBank/DDBJ whole genome shotgun (WGS) entry which is preliminary data.</text>
</comment>
<evidence type="ECO:0000256" key="1">
    <source>
        <dbReference type="SAM" id="MobiDB-lite"/>
    </source>
</evidence>
<organism evidence="2 3">
    <name type="scientific">Carya illinoinensis</name>
    <name type="common">Pecan</name>
    <dbReference type="NCBI Taxonomy" id="32201"/>
    <lineage>
        <taxon>Eukaryota</taxon>
        <taxon>Viridiplantae</taxon>
        <taxon>Streptophyta</taxon>
        <taxon>Embryophyta</taxon>
        <taxon>Tracheophyta</taxon>
        <taxon>Spermatophyta</taxon>
        <taxon>Magnoliopsida</taxon>
        <taxon>eudicotyledons</taxon>
        <taxon>Gunneridae</taxon>
        <taxon>Pentapetalae</taxon>
        <taxon>rosids</taxon>
        <taxon>fabids</taxon>
        <taxon>Fagales</taxon>
        <taxon>Juglandaceae</taxon>
        <taxon>Carya</taxon>
    </lineage>
</organism>
<feature type="compositionally biased region" description="Polar residues" evidence="1">
    <location>
        <begin position="87"/>
        <end position="105"/>
    </location>
</feature>
<proteinExistence type="predicted"/>
<protein>
    <submittedName>
        <fullName evidence="2">Uncharacterized protein</fullName>
    </submittedName>
</protein>
<dbReference type="EMBL" id="CM031833">
    <property type="protein sequence ID" value="KAG6696402.1"/>
    <property type="molecule type" value="Genomic_DNA"/>
</dbReference>